<evidence type="ECO:0000313" key="2">
    <source>
        <dbReference type="EMBL" id="CUH82524.1"/>
    </source>
</evidence>
<dbReference type="Proteomes" id="UP000054935">
    <property type="component" value="Unassembled WGS sequence"/>
</dbReference>
<dbReference type="InterPro" id="IPR024096">
    <property type="entry name" value="NO_sig/Golgi_transp_ligand-bd"/>
</dbReference>
<dbReference type="InterPro" id="IPR011644">
    <property type="entry name" value="Heme_NO-bd"/>
</dbReference>
<dbReference type="AlphaFoldDB" id="A0A0P1H288"/>
<evidence type="ECO:0000313" key="3">
    <source>
        <dbReference type="Proteomes" id="UP000054935"/>
    </source>
</evidence>
<dbReference type="Pfam" id="PF07700">
    <property type="entry name" value="HNOB"/>
    <property type="match status" value="1"/>
</dbReference>
<dbReference type="STRING" id="441103.TRN7648_04066"/>
<protein>
    <submittedName>
        <fullName evidence="2">Heme NO binding protein</fullName>
    </submittedName>
</protein>
<keyword evidence="3" id="KW-1185">Reference proteome</keyword>
<name>A0A0P1H288_9RHOB</name>
<reference evidence="2 3" key="1">
    <citation type="submission" date="2015-09" db="EMBL/GenBank/DDBJ databases">
        <authorList>
            <consortium name="Swine Surveillance"/>
        </authorList>
    </citation>
    <scope>NUCLEOTIDE SEQUENCE [LARGE SCALE GENOMIC DNA]</scope>
    <source>
        <strain evidence="2 3">CECT 7648</strain>
    </source>
</reference>
<dbReference type="EMBL" id="CYSE01000015">
    <property type="protein sequence ID" value="CUH82524.1"/>
    <property type="molecule type" value="Genomic_DNA"/>
</dbReference>
<dbReference type="GO" id="GO:0020037">
    <property type="term" value="F:heme binding"/>
    <property type="evidence" value="ECO:0007669"/>
    <property type="project" value="InterPro"/>
</dbReference>
<organism evidence="2 3">
    <name type="scientific">Tropicibacter naphthalenivorans</name>
    <dbReference type="NCBI Taxonomy" id="441103"/>
    <lineage>
        <taxon>Bacteria</taxon>
        <taxon>Pseudomonadati</taxon>
        <taxon>Pseudomonadota</taxon>
        <taxon>Alphaproteobacteria</taxon>
        <taxon>Rhodobacterales</taxon>
        <taxon>Roseobacteraceae</taxon>
        <taxon>Tropicibacter</taxon>
    </lineage>
</organism>
<dbReference type="Gene3D" id="3.90.1520.10">
    <property type="entry name" value="H-NOX domain"/>
    <property type="match status" value="1"/>
</dbReference>
<sequence>MNRVGLEVPVKGMIFTELLDLADHLAGEEAVDKLLDDLDLDSDAAYTSVGNYPCSELVQIMTALGAQSGVSCDEVQREFGHWVLGIFTDRYPHFVKDKHTAFDLLEVIETEVHAEVRKLYPDAELPTFRTRRLGPDRMEMHYHSERPLRSFCHGLIEACLQRYGVTGQVRIAQDNGASDTVFDIQLER</sequence>
<dbReference type="SUPFAM" id="SSF111126">
    <property type="entry name" value="Ligand-binding domain in the NO signalling and Golgi transport"/>
    <property type="match status" value="1"/>
</dbReference>
<feature type="domain" description="Heme NO-binding" evidence="1">
    <location>
        <begin position="11"/>
        <end position="166"/>
    </location>
</feature>
<gene>
    <name evidence="2" type="ORF">TRN7648_04066</name>
</gene>
<accession>A0A0P1H288</accession>
<proteinExistence type="predicted"/>
<evidence type="ECO:0000259" key="1">
    <source>
        <dbReference type="Pfam" id="PF07700"/>
    </source>
</evidence>
<dbReference type="InterPro" id="IPR038158">
    <property type="entry name" value="H-NOX_domain_sf"/>
</dbReference>